<dbReference type="AlphaFoldDB" id="X1S4G0"/>
<feature type="transmembrane region" description="Helical" evidence="1">
    <location>
        <begin position="41"/>
        <end position="65"/>
    </location>
</feature>
<protein>
    <submittedName>
        <fullName evidence="2">Uncharacterized protein</fullName>
    </submittedName>
</protein>
<accession>X1S4G0</accession>
<feature type="transmembrane region" description="Helical" evidence="1">
    <location>
        <begin position="6"/>
        <end position="29"/>
    </location>
</feature>
<sequence length="208" mass="24472">MPGFRFTVPIIPLIYLLLPKSLSFLTILGKNYRNDIELWKSIKIFTILAICVSNILLIIFFYPFVNAYGIGLRDCNITLGKWINKNTSNNASLAVWDVGALPFYSNIRTIDIYPYSLQDLHVYNNPTDADYILEQNITILILNDDYFDYIKVDSRFLSNYHLIFYAQVYYADILYIFDYIYQVYLFNDYYIPESAINALINSSHRFYI</sequence>
<proteinExistence type="predicted"/>
<keyword evidence="1" id="KW-0472">Membrane</keyword>
<reference evidence="2" key="1">
    <citation type="journal article" date="2014" name="Front. Microbiol.">
        <title>High frequency of phylogenetically diverse reductive dehalogenase-homologous genes in deep subseafloor sedimentary metagenomes.</title>
        <authorList>
            <person name="Kawai M."/>
            <person name="Futagami T."/>
            <person name="Toyoda A."/>
            <person name="Takaki Y."/>
            <person name="Nishi S."/>
            <person name="Hori S."/>
            <person name="Arai W."/>
            <person name="Tsubouchi T."/>
            <person name="Morono Y."/>
            <person name="Uchiyama I."/>
            <person name="Ito T."/>
            <person name="Fujiyama A."/>
            <person name="Inagaki F."/>
            <person name="Takami H."/>
        </authorList>
    </citation>
    <scope>NUCLEOTIDE SEQUENCE</scope>
    <source>
        <strain evidence="2">Expedition CK06-06</strain>
    </source>
</reference>
<keyword evidence="1" id="KW-1133">Transmembrane helix</keyword>
<evidence type="ECO:0000256" key="1">
    <source>
        <dbReference type="SAM" id="Phobius"/>
    </source>
</evidence>
<evidence type="ECO:0000313" key="2">
    <source>
        <dbReference type="EMBL" id="GAI62684.1"/>
    </source>
</evidence>
<gene>
    <name evidence="2" type="ORF">S12H4_01557</name>
</gene>
<comment type="caution">
    <text evidence="2">The sequence shown here is derived from an EMBL/GenBank/DDBJ whole genome shotgun (WGS) entry which is preliminary data.</text>
</comment>
<organism evidence="2">
    <name type="scientific">marine sediment metagenome</name>
    <dbReference type="NCBI Taxonomy" id="412755"/>
    <lineage>
        <taxon>unclassified sequences</taxon>
        <taxon>metagenomes</taxon>
        <taxon>ecological metagenomes</taxon>
    </lineage>
</organism>
<dbReference type="EMBL" id="BARW01000319">
    <property type="protein sequence ID" value="GAI62684.1"/>
    <property type="molecule type" value="Genomic_DNA"/>
</dbReference>
<name>X1S4G0_9ZZZZ</name>
<keyword evidence="1" id="KW-0812">Transmembrane</keyword>